<accession>F8P1E6</accession>
<dbReference type="GeneID" id="18819974"/>
<gene>
    <name evidence="3" type="ORF">SERLADRAFT_471564</name>
</gene>
<dbReference type="AlphaFoldDB" id="F8P1E6"/>
<feature type="compositionally biased region" description="Acidic residues" evidence="1">
    <location>
        <begin position="280"/>
        <end position="293"/>
    </location>
</feature>
<feature type="transmembrane region" description="Helical" evidence="2">
    <location>
        <begin position="185"/>
        <end position="206"/>
    </location>
</feature>
<proteinExistence type="predicted"/>
<protein>
    <submittedName>
        <fullName evidence="3">Uncharacterized protein</fullName>
    </submittedName>
</protein>
<dbReference type="HOGENOM" id="CLU_074646_0_0_1"/>
<evidence type="ECO:0000256" key="2">
    <source>
        <dbReference type="SAM" id="Phobius"/>
    </source>
</evidence>
<evidence type="ECO:0000313" key="3">
    <source>
        <dbReference type="EMBL" id="EGO22975.1"/>
    </source>
</evidence>
<reference evidence="3" key="1">
    <citation type="submission" date="2011-04" db="EMBL/GenBank/DDBJ databases">
        <title>Evolution of plant cell wall degrading machinery underlies the functional diversity of forest fungi.</title>
        <authorList>
            <consortium name="US DOE Joint Genome Institute (JGI-PGF)"/>
            <person name="Eastwood D.C."/>
            <person name="Floudas D."/>
            <person name="Binder M."/>
            <person name="Majcherczyk A."/>
            <person name="Schneider P."/>
            <person name="Aerts A."/>
            <person name="Asiegbu F.O."/>
            <person name="Baker S.E."/>
            <person name="Barry K."/>
            <person name="Bendiksby M."/>
            <person name="Blumentritt M."/>
            <person name="Coutinho P.M."/>
            <person name="Cullen D."/>
            <person name="Cullen D."/>
            <person name="Gathman A."/>
            <person name="Goodell B."/>
            <person name="Henrissat B."/>
            <person name="Ihrmark K."/>
            <person name="Kauserud H."/>
            <person name="Kohler A."/>
            <person name="LaButti K."/>
            <person name="Lapidus A."/>
            <person name="Lavin J.L."/>
            <person name="Lee Y.-H."/>
            <person name="Lindquist E."/>
            <person name="Lilly W."/>
            <person name="Lucas S."/>
            <person name="Morin E."/>
            <person name="Murat C."/>
            <person name="Oguiza J.A."/>
            <person name="Park J."/>
            <person name="Pisabarro A.G."/>
            <person name="Riley R."/>
            <person name="Rosling A."/>
            <person name="Salamov A."/>
            <person name="Schmidt O."/>
            <person name="Schmutz J."/>
            <person name="Skrede I."/>
            <person name="Stenlid J."/>
            <person name="Wiebenga A."/>
            <person name="Xie X."/>
            <person name="Kues U."/>
            <person name="Hibbett D.S."/>
            <person name="Hoffmeister D."/>
            <person name="Hogberg N."/>
            <person name="Martin F."/>
            <person name="Grigoriev I.V."/>
            <person name="Watkinson S.C."/>
        </authorList>
    </citation>
    <scope>NUCLEOTIDE SEQUENCE</scope>
    <source>
        <strain evidence="3">S7.9</strain>
    </source>
</reference>
<dbReference type="RefSeq" id="XP_007320215.1">
    <property type="nucleotide sequence ID" value="XM_007320153.1"/>
</dbReference>
<sequence>MAYVATTLVLGFSAQPEMNLYDALIVMYLLTFSWLAITFSLPQYNRFKRGSAAVKILSVIQSYMVFACGFSILATIDNFGMQPQCNRVLVVAIFGRFSLFDKGRTVFLVALSVATILYTGFTINDYCALIFGRCQCSRRHGRTQRNSSNGLAPSFFDRFHIPQNNAKPNIPAFPVIHHANVDGRVVLTVIVIFIISALCILNTELLRHYNHIGPEDESWAFGQILPMFLTLLPLVNTVRAFKEYGFGTKHNHKERIVGPSTPHVLRTTSGRSSDLHTQPDDEMVDSGGDDEVN</sequence>
<dbReference type="Proteomes" id="UP000008064">
    <property type="component" value="Unassembled WGS sequence"/>
</dbReference>
<feature type="transmembrane region" description="Helical" evidence="2">
    <location>
        <begin position="20"/>
        <end position="41"/>
    </location>
</feature>
<feature type="region of interest" description="Disordered" evidence="1">
    <location>
        <begin position="252"/>
        <end position="293"/>
    </location>
</feature>
<dbReference type="OrthoDB" id="5427664at2759"/>
<evidence type="ECO:0000256" key="1">
    <source>
        <dbReference type="SAM" id="MobiDB-lite"/>
    </source>
</evidence>
<organism>
    <name type="scientific">Serpula lacrymans var. lacrymans (strain S7.9)</name>
    <name type="common">Dry rot fungus</name>
    <dbReference type="NCBI Taxonomy" id="578457"/>
    <lineage>
        <taxon>Eukaryota</taxon>
        <taxon>Fungi</taxon>
        <taxon>Dikarya</taxon>
        <taxon>Basidiomycota</taxon>
        <taxon>Agaricomycotina</taxon>
        <taxon>Agaricomycetes</taxon>
        <taxon>Agaricomycetidae</taxon>
        <taxon>Boletales</taxon>
        <taxon>Coniophorineae</taxon>
        <taxon>Serpulaceae</taxon>
        <taxon>Serpula</taxon>
    </lineage>
</organism>
<keyword evidence="2" id="KW-0812">Transmembrane</keyword>
<feature type="transmembrane region" description="Helical" evidence="2">
    <location>
        <begin position="106"/>
        <end position="132"/>
    </location>
</feature>
<feature type="transmembrane region" description="Helical" evidence="2">
    <location>
        <begin position="218"/>
        <end position="235"/>
    </location>
</feature>
<name>F8P1E6_SERL9</name>
<feature type="transmembrane region" description="Helical" evidence="2">
    <location>
        <begin position="53"/>
        <end position="74"/>
    </location>
</feature>
<keyword evidence="2" id="KW-1133">Transmembrane helix</keyword>
<dbReference type="KEGG" id="sla:SERLADRAFT_471564"/>
<dbReference type="EMBL" id="GL945436">
    <property type="protein sequence ID" value="EGO22975.1"/>
    <property type="molecule type" value="Genomic_DNA"/>
</dbReference>
<keyword evidence="2" id="KW-0472">Membrane</keyword>